<keyword evidence="2" id="KW-1185">Reference proteome</keyword>
<dbReference type="AlphaFoldDB" id="A0ABD3E235"/>
<sequence>MIFKLCTLRIGIRFMKDPGFRTLVGLRDPFDDLYCVEGISIYSDRLRKARDSNGTGESIQKRQFFLIF</sequence>
<dbReference type="EMBL" id="JAVIJP010000008">
    <property type="protein sequence ID" value="KAL3648357.1"/>
    <property type="molecule type" value="Genomic_DNA"/>
</dbReference>
<comment type="caution">
    <text evidence="1">The sequence shown here is derived from an EMBL/GenBank/DDBJ whole genome shotgun (WGS) entry which is preliminary data.</text>
</comment>
<protein>
    <submittedName>
        <fullName evidence="1">Uncharacterized protein</fullName>
    </submittedName>
</protein>
<dbReference type="Proteomes" id="UP001632038">
    <property type="component" value="Unassembled WGS sequence"/>
</dbReference>
<accession>A0ABD3E235</accession>
<organism evidence="1 2">
    <name type="scientific">Castilleja foliolosa</name>
    <dbReference type="NCBI Taxonomy" id="1961234"/>
    <lineage>
        <taxon>Eukaryota</taxon>
        <taxon>Viridiplantae</taxon>
        <taxon>Streptophyta</taxon>
        <taxon>Embryophyta</taxon>
        <taxon>Tracheophyta</taxon>
        <taxon>Spermatophyta</taxon>
        <taxon>Magnoliopsida</taxon>
        <taxon>eudicotyledons</taxon>
        <taxon>Gunneridae</taxon>
        <taxon>Pentapetalae</taxon>
        <taxon>asterids</taxon>
        <taxon>lamiids</taxon>
        <taxon>Lamiales</taxon>
        <taxon>Orobanchaceae</taxon>
        <taxon>Pedicularideae</taxon>
        <taxon>Castillejinae</taxon>
        <taxon>Castilleja</taxon>
    </lineage>
</organism>
<name>A0ABD3E235_9LAMI</name>
<reference evidence="2" key="1">
    <citation type="journal article" date="2024" name="IScience">
        <title>Strigolactones Initiate the Formation of Haustorium-like Structures in Castilleja.</title>
        <authorList>
            <person name="Buerger M."/>
            <person name="Peterson D."/>
            <person name="Chory J."/>
        </authorList>
    </citation>
    <scope>NUCLEOTIDE SEQUENCE [LARGE SCALE GENOMIC DNA]</scope>
</reference>
<evidence type="ECO:0000313" key="2">
    <source>
        <dbReference type="Proteomes" id="UP001632038"/>
    </source>
</evidence>
<gene>
    <name evidence="1" type="ORF">CASFOL_007781</name>
</gene>
<evidence type="ECO:0000313" key="1">
    <source>
        <dbReference type="EMBL" id="KAL3648357.1"/>
    </source>
</evidence>
<proteinExistence type="predicted"/>